<evidence type="ECO:0000313" key="3">
    <source>
        <dbReference type="EMBL" id="PSJ16230.1"/>
    </source>
</evidence>
<feature type="transmembrane region" description="Helical" evidence="2">
    <location>
        <begin position="6"/>
        <end position="28"/>
    </location>
</feature>
<dbReference type="RefSeq" id="WP_106708010.1">
    <property type="nucleotide sequence ID" value="NZ_PXXU01000061.1"/>
</dbReference>
<name>A0A2P7NS00_9PROT</name>
<keyword evidence="2" id="KW-0812">Transmembrane</keyword>
<proteinExistence type="predicted"/>
<dbReference type="OrthoDB" id="6286374at2"/>
<keyword evidence="2" id="KW-1133">Transmembrane helix</keyword>
<dbReference type="AlphaFoldDB" id="A0A2P7NS00"/>
<sequence>MFNSSILEIAIGMVLLFVLISLLCSTINEMVAQFLRMRAKNLEIGLSNLLQSGKENKLVNDLYGHPLINGLSKTGQKPSYIPPKNFTLALLDVMSGNIGKLPTDNKLLIEAIEKQGQFAQTEAGKSIILLLHEAGDNADKARRNLEGWYNNAMDRVGGWYKQKIQVIIFMIAFIICATLNIDAIKISQTLWTDIALRQILVEAASSSDIARLMPQPAESESMSVGNGAVSVQPSEQTPTDDSIKGLTQSIQSAGSLVEQIKALHLPIGWKLLDGKEEKWIFEKYDTMNWFIKIMGILITTFAASLGAPFWFQLLNKIVDLRAAGKQPDKSGV</sequence>
<evidence type="ECO:0000256" key="1">
    <source>
        <dbReference type="SAM" id="MobiDB-lite"/>
    </source>
</evidence>
<gene>
    <name evidence="3" type="ORF">C7H79_14525</name>
</gene>
<dbReference type="Proteomes" id="UP000241912">
    <property type="component" value="Unassembled WGS sequence"/>
</dbReference>
<organism evidence="3 4">
    <name type="scientific">Nitrosomonas supralitoralis</name>
    <dbReference type="NCBI Taxonomy" id="2116706"/>
    <lineage>
        <taxon>Bacteria</taxon>
        <taxon>Pseudomonadati</taxon>
        <taxon>Pseudomonadota</taxon>
        <taxon>Betaproteobacteria</taxon>
        <taxon>Nitrosomonadales</taxon>
        <taxon>Nitrosomonadaceae</taxon>
        <taxon>Nitrosomonas</taxon>
    </lineage>
</organism>
<comment type="caution">
    <text evidence="3">The sequence shown here is derived from an EMBL/GenBank/DDBJ whole genome shotgun (WGS) entry which is preliminary data.</text>
</comment>
<keyword evidence="2" id="KW-0472">Membrane</keyword>
<evidence type="ECO:0000313" key="4">
    <source>
        <dbReference type="Proteomes" id="UP000241912"/>
    </source>
</evidence>
<keyword evidence="4" id="KW-1185">Reference proteome</keyword>
<dbReference type="EMBL" id="PXXU01000061">
    <property type="protein sequence ID" value="PSJ16230.1"/>
    <property type="molecule type" value="Genomic_DNA"/>
</dbReference>
<reference evidence="3 4" key="1">
    <citation type="submission" date="2018-03" db="EMBL/GenBank/DDBJ databases">
        <title>Draft genome of Nitrosomonas supralitoralis APG5.</title>
        <authorList>
            <person name="Urakawa H."/>
            <person name="Lopez J.V."/>
        </authorList>
    </citation>
    <scope>NUCLEOTIDE SEQUENCE [LARGE SCALE GENOMIC DNA]</scope>
    <source>
        <strain evidence="3 4">APG5</strain>
    </source>
</reference>
<feature type="region of interest" description="Disordered" evidence="1">
    <location>
        <begin position="218"/>
        <end position="243"/>
    </location>
</feature>
<accession>A0A2P7NS00</accession>
<evidence type="ECO:0000256" key="2">
    <source>
        <dbReference type="SAM" id="Phobius"/>
    </source>
</evidence>
<feature type="transmembrane region" description="Helical" evidence="2">
    <location>
        <begin position="164"/>
        <end position="181"/>
    </location>
</feature>
<feature type="transmembrane region" description="Helical" evidence="2">
    <location>
        <begin position="289"/>
        <end position="311"/>
    </location>
</feature>
<protein>
    <submittedName>
        <fullName evidence="3">Uncharacterized protein</fullName>
    </submittedName>
</protein>